<evidence type="ECO:0000313" key="2">
    <source>
        <dbReference type="EMBL" id="GAH99175.1"/>
    </source>
</evidence>
<gene>
    <name evidence="2" type="ORF">S03H2_69660</name>
</gene>
<proteinExistence type="predicted"/>
<dbReference type="EMBL" id="BARU01046083">
    <property type="protein sequence ID" value="GAH99175.1"/>
    <property type="molecule type" value="Genomic_DNA"/>
</dbReference>
<organism evidence="2">
    <name type="scientific">marine sediment metagenome</name>
    <dbReference type="NCBI Taxonomy" id="412755"/>
    <lineage>
        <taxon>unclassified sequences</taxon>
        <taxon>metagenomes</taxon>
        <taxon>ecological metagenomes</taxon>
    </lineage>
</organism>
<feature type="non-terminal residue" evidence="2">
    <location>
        <position position="89"/>
    </location>
</feature>
<feature type="domain" description="Nucleotide modification associated" evidence="1">
    <location>
        <begin position="16"/>
        <end position="87"/>
    </location>
</feature>
<dbReference type="Pfam" id="PF18754">
    <property type="entry name" value="Nmad3"/>
    <property type="match status" value="1"/>
</dbReference>
<sequence>MKNSSNILKKLSEKEVVIINVGGNTSKNESPPGPLFDDGTFKFVPIEEGSPGKKTPTFEELGLSEWVKNPKEFAHYDPEFETMTFGDYA</sequence>
<accession>X1KZV4</accession>
<evidence type="ECO:0000259" key="1">
    <source>
        <dbReference type="Pfam" id="PF18754"/>
    </source>
</evidence>
<dbReference type="AlphaFoldDB" id="X1KZV4"/>
<name>X1KZV4_9ZZZZ</name>
<protein>
    <recommendedName>
        <fullName evidence="1">Nucleotide modification associated domain-containing protein</fullName>
    </recommendedName>
</protein>
<dbReference type="InterPro" id="IPR041135">
    <property type="entry name" value="Nmad3"/>
</dbReference>
<comment type="caution">
    <text evidence="2">The sequence shown here is derived from an EMBL/GenBank/DDBJ whole genome shotgun (WGS) entry which is preliminary data.</text>
</comment>
<reference evidence="2" key="1">
    <citation type="journal article" date="2014" name="Front. Microbiol.">
        <title>High frequency of phylogenetically diverse reductive dehalogenase-homologous genes in deep subseafloor sedimentary metagenomes.</title>
        <authorList>
            <person name="Kawai M."/>
            <person name="Futagami T."/>
            <person name="Toyoda A."/>
            <person name="Takaki Y."/>
            <person name="Nishi S."/>
            <person name="Hori S."/>
            <person name="Arai W."/>
            <person name="Tsubouchi T."/>
            <person name="Morono Y."/>
            <person name="Uchiyama I."/>
            <person name="Ito T."/>
            <person name="Fujiyama A."/>
            <person name="Inagaki F."/>
            <person name="Takami H."/>
        </authorList>
    </citation>
    <scope>NUCLEOTIDE SEQUENCE</scope>
    <source>
        <strain evidence="2">Expedition CK06-06</strain>
    </source>
</reference>